<evidence type="ECO:0000256" key="1">
    <source>
        <dbReference type="SAM" id="SignalP"/>
    </source>
</evidence>
<dbReference type="InterPro" id="IPR010033">
    <property type="entry name" value="HAD_SF_ppase_IIIC"/>
</dbReference>
<dbReference type="EMBL" id="HBEY01052460">
    <property type="protein sequence ID" value="CAD8621850.1"/>
    <property type="molecule type" value="Transcribed_RNA"/>
</dbReference>
<dbReference type="NCBIfam" id="TIGR01685">
    <property type="entry name" value="MDP-1"/>
    <property type="match status" value="1"/>
</dbReference>
<dbReference type="PANTHER" id="PTHR17901">
    <property type="entry name" value="MAGNESIUM-DEPENDENT PHOSPHATASE 1 MDP1"/>
    <property type="match status" value="1"/>
</dbReference>
<dbReference type="Gene3D" id="3.40.50.1000">
    <property type="entry name" value="HAD superfamily/HAD-like"/>
    <property type="match status" value="1"/>
</dbReference>
<dbReference type="PANTHER" id="PTHR17901:SF14">
    <property type="entry name" value="MAGNESIUM-DEPENDENT PHOSPHATASE 1"/>
    <property type="match status" value="1"/>
</dbReference>
<dbReference type="SFLD" id="SFLDG01131">
    <property type="entry name" value="C1.5.2:_MDP_Like"/>
    <property type="match status" value="1"/>
</dbReference>
<evidence type="ECO:0000313" key="2">
    <source>
        <dbReference type="EMBL" id="CAD8621849.1"/>
    </source>
</evidence>
<gene>
    <name evidence="2" type="ORF">CPEL01642_LOCUS25232</name>
    <name evidence="3" type="ORF">CPEL01642_LOCUS25233</name>
</gene>
<dbReference type="NCBIfam" id="TIGR01681">
    <property type="entry name" value="HAD-SF-IIIC"/>
    <property type="match status" value="1"/>
</dbReference>
<feature type="signal peptide" evidence="1">
    <location>
        <begin position="1"/>
        <end position="25"/>
    </location>
</feature>
<keyword evidence="1" id="KW-0732">Signal</keyword>
<dbReference type="Pfam" id="PF12689">
    <property type="entry name" value="Acid_PPase"/>
    <property type="match status" value="1"/>
</dbReference>
<dbReference type="SFLD" id="SFLDS00003">
    <property type="entry name" value="Haloacid_Dehalogenase"/>
    <property type="match status" value="1"/>
</dbReference>
<dbReference type="SFLD" id="SFLDG01129">
    <property type="entry name" value="C1.5:_HAD__Beta-PGM__Phosphata"/>
    <property type="match status" value="1"/>
</dbReference>
<name>A0A6T7L766_9EUKA</name>
<evidence type="ECO:0008006" key="4">
    <source>
        <dbReference type="Google" id="ProtNLM"/>
    </source>
</evidence>
<organism evidence="2">
    <name type="scientific">Coccolithus braarudii</name>
    <dbReference type="NCBI Taxonomy" id="221442"/>
    <lineage>
        <taxon>Eukaryota</taxon>
        <taxon>Haptista</taxon>
        <taxon>Haptophyta</taxon>
        <taxon>Prymnesiophyceae</taxon>
        <taxon>Coccolithales</taxon>
        <taxon>Coccolithaceae</taxon>
        <taxon>Coccolithus</taxon>
    </lineage>
</organism>
<dbReference type="InterPro" id="IPR010036">
    <property type="entry name" value="MDP_1_eu_arc"/>
</dbReference>
<accession>A0A6T7L766</accession>
<feature type="chain" id="PRO_5036191710" description="Magnesium-dependent phosphatase-1" evidence="1">
    <location>
        <begin position="26"/>
        <end position="231"/>
    </location>
</feature>
<dbReference type="InterPro" id="IPR023214">
    <property type="entry name" value="HAD_sf"/>
</dbReference>
<evidence type="ECO:0000313" key="3">
    <source>
        <dbReference type="EMBL" id="CAD8621850.1"/>
    </source>
</evidence>
<reference evidence="2" key="1">
    <citation type="submission" date="2021-01" db="EMBL/GenBank/DDBJ databases">
        <authorList>
            <person name="Corre E."/>
            <person name="Pelletier E."/>
            <person name="Niang G."/>
            <person name="Scheremetjew M."/>
            <person name="Finn R."/>
            <person name="Kale V."/>
            <person name="Holt S."/>
            <person name="Cochrane G."/>
            <person name="Meng A."/>
            <person name="Brown T."/>
            <person name="Cohen L."/>
        </authorList>
    </citation>
    <scope>NUCLEOTIDE SEQUENCE</scope>
    <source>
        <strain evidence="2">PLY182g</strain>
    </source>
</reference>
<dbReference type="SUPFAM" id="SSF56784">
    <property type="entry name" value="HAD-like"/>
    <property type="match status" value="1"/>
</dbReference>
<protein>
    <recommendedName>
        <fullName evidence="4">Magnesium-dependent phosphatase-1</fullName>
    </recommendedName>
</protein>
<proteinExistence type="predicted"/>
<dbReference type="EMBL" id="HBEY01052459">
    <property type="protein sequence ID" value="CAD8621849.1"/>
    <property type="molecule type" value="Transcribed_RNA"/>
</dbReference>
<sequence>MRALIAQGILGPALIVFVNFHSATALTLTPPSVSATRVAGRSLHAAALAPATLPKAMVFDLDGCLWYPEMYMMWGGGAPFSVRGDGDLSDQTGKRVYLLGDVRRIFYQLKTAPEWEGVMVAVASCTDEPDWARECMRKFNVGPNVHMDDVVQVEEICKGNKRGHLKRIAQVTGIPLEEMLFFDNERGNCIDVAELGVTVAWVPDGVTAYAWEQSLEQFPEPGTIFDFRMGG</sequence>
<dbReference type="AlphaFoldDB" id="A0A6T7L766"/>
<dbReference type="GO" id="GO:0003993">
    <property type="term" value="F:acid phosphatase activity"/>
    <property type="evidence" value="ECO:0007669"/>
    <property type="project" value="TreeGrafter"/>
</dbReference>
<dbReference type="InterPro" id="IPR036412">
    <property type="entry name" value="HAD-like_sf"/>
</dbReference>